<organism evidence="9 10">
    <name type="scientific">Sediminibacterium roseum</name>
    <dbReference type="NCBI Taxonomy" id="1978412"/>
    <lineage>
        <taxon>Bacteria</taxon>
        <taxon>Pseudomonadati</taxon>
        <taxon>Bacteroidota</taxon>
        <taxon>Chitinophagia</taxon>
        <taxon>Chitinophagales</taxon>
        <taxon>Chitinophagaceae</taxon>
        <taxon>Sediminibacterium</taxon>
    </lineage>
</organism>
<evidence type="ECO:0000256" key="1">
    <source>
        <dbReference type="ARBA" id="ARBA00000085"/>
    </source>
</evidence>
<keyword evidence="7" id="KW-1133">Transmembrane helix</keyword>
<dbReference type="RefSeq" id="WP_161818586.1">
    <property type="nucleotide sequence ID" value="NZ_JAACJS010000012.1"/>
</dbReference>
<dbReference type="InterPro" id="IPR050736">
    <property type="entry name" value="Sensor_HK_Regulatory"/>
</dbReference>
<evidence type="ECO:0000313" key="10">
    <source>
        <dbReference type="Proteomes" id="UP000753802"/>
    </source>
</evidence>
<dbReference type="PRINTS" id="PR00344">
    <property type="entry name" value="BCTRLSENSOR"/>
</dbReference>
<dbReference type="PANTHER" id="PTHR43711">
    <property type="entry name" value="TWO-COMPONENT HISTIDINE KINASE"/>
    <property type="match status" value="1"/>
</dbReference>
<evidence type="ECO:0000313" key="9">
    <source>
        <dbReference type="EMBL" id="NCI50281.1"/>
    </source>
</evidence>
<dbReference type="SMART" id="SM00387">
    <property type="entry name" value="HATPase_c"/>
    <property type="match status" value="1"/>
</dbReference>
<dbReference type="EMBL" id="JAACJS010000012">
    <property type="protein sequence ID" value="NCI50281.1"/>
    <property type="molecule type" value="Genomic_DNA"/>
</dbReference>
<dbReference type="CDD" id="cd00075">
    <property type="entry name" value="HATPase"/>
    <property type="match status" value="1"/>
</dbReference>
<keyword evidence="10" id="KW-1185">Reference proteome</keyword>
<dbReference type="CDD" id="cd00082">
    <property type="entry name" value="HisKA"/>
    <property type="match status" value="1"/>
</dbReference>
<dbReference type="InterPro" id="IPR036890">
    <property type="entry name" value="HATPase_C_sf"/>
</dbReference>
<dbReference type="InterPro" id="IPR005467">
    <property type="entry name" value="His_kinase_dom"/>
</dbReference>
<comment type="catalytic activity">
    <reaction evidence="1">
        <text>ATP + protein L-histidine = ADP + protein N-phospho-L-histidine.</text>
        <dbReference type="EC" id="2.7.13.3"/>
    </reaction>
</comment>
<feature type="domain" description="Histidine kinase" evidence="8">
    <location>
        <begin position="467"/>
        <end position="679"/>
    </location>
</feature>
<dbReference type="InterPro" id="IPR036097">
    <property type="entry name" value="HisK_dim/P_sf"/>
</dbReference>
<keyword evidence="5 9" id="KW-0418">Kinase</keyword>
<proteinExistence type="predicted"/>
<keyword evidence="4" id="KW-0808">Transferase</keyword>
<dbReference type="SMART" id="SM00388">
    <property type="entry name" value="HisKA"/>
    <property type="match status" value="1"/>
</dbReference>
<dbReference type="PROSITE" id="PS50109">
    <property type="entry name" value="HIS_KIN"/>
    <property type="match status" value="1"/>
</dbReference>
<accession>A0ABW9ZT37</accession>
<dbReference type="Gene3D" id="3.30.565.10">
    <property type="entry name" value="Histidine kinase-like ATPase, C-terminal domain"/>
    <property type="match status" value="1"/>
</dbReference>
<evidence type="ECO:0000256" key="4">
    <source>
        <dbReference type="ARBA" id="ARBA00022679"/>
    </source>
</evidence>
<dbReference type="Pfam" id="PF02518">
    <property type="entry name" value="HATPase_c"/>
    <property type="match status" value="1"/>
</dbReference>
<dbReference type="GO" id="GO:0016301">
    <property type="term" value="F:kinase activity"/>
    <property type="evidence" value="ECO:0007669"/>
    <property type="project" value="UniProtKB-KW"/>
</dbReference>
<sequence length="684" mass="77734">MRIHPQYRIVIVLAVLAGSVFPACKNEPRNRIDHTDVLDSFFYSLKLTGDGDFLGKIDSISRSIKNPGIKDQWNVLSYKYAYYYYRAHAFKTAIVYADSMLQLLDRKPDFLPLYAKTLFLKGDAFLSQRRYSESFTWYYKGRLAILEKRDSCALSEYSARLATVCYVQKKYVEAAGYYKQSIKETERCPEGTFDEFAQRQGNYDNIGICYVRANMKDSAGVYFDKALAYIDANEHRFPEKAEFIQVARAVIYGNKANVAIDDKRYTEAEQLLGQSIAINEHPLHAPEDAVYSRIKLAKLYQLQKRFDEAEKIVQQIDSTRRPYKNPDLSEGYFLLRSRQSENTGDHKAAYAYLSEYNRIRDSVANVSGPVTSVDIQQELDDVARQFQLTVLKKENKVKTEYLILMVVIAVLAVLVVILVLLNYRRSRRNVMELTQLHDEVTHKNAALQQTLTALEQSHQNNNRFMRIVAHDLRGPVGAINSLAEILQQGGLPDDKKDEMLRAIHTSGTKSMNLINDLLNDMQAFSKLKNIEIINIADILRYCVALYEHQVQEKNQVVILDTVPAYVSGDQEKLWRVFSNLVSNAIKFSRQNGEIRITTELNNGQVIIAIHDQGIGIPDNFKHRIFESTGAGSPGTSGEASFGLGLSISKQIISLHKGKIWFESEKGQGASFFVSLPLAEQPVSQ</sequence>
<dbReference type="InterPro" id="IPR019734">
    <property type="entry name" value="TPR_rpt"/>
</dbReference>
<protein>
    <recommendedName>
        <fullName evidence="2">histidine kinase</fullName>
        <ecNumber evidence="2">2.7.13.3</ecNumber>
    </recommendedName>
</protein>
<dbReference type="InterPro" id="IPR004358">
    <property type="entry name" value="Sig_transdc_His_kin-like_C"/>
</dbReference>
<dbReference type="InterPro" id="IPR003661">
    <property type="entry name" value="HisK_dim/P_dom"/>
</dbReference>
<evidence type="ECO:0000256" key="7">
    <source>
        <dbReference type="SAM" id="Phobius"/>
    </source>
</evidence>
<dbReference type="Pfam" id="PF00512">
    <property type="entry name" value="HisKA"/>
    <property type="match status" value="1"/>
</dbReference>
<evidence type="ECO:0000259" key="8">
    <source>
        <dbReference type="PROSITE" id="PS50109"/>
    </source>
</evidence>
<dbReference type="SUPFAM" id="SSF47384">
    <property type="entry name" value="Homodimeric domain of signal transducing histidine kinase"/>
    <property type="match status" value="1"/>
</dbReference>
<evidence type="ECO:0000256" key="6">
    <source>
        <dbReference type="ARBA" id="ARBA00023012"/>
    </source>
</evidence>
<comment type="caution">
    <text evidence="9">The sequence shown here is derived from an EMBL/GenBank/DDBJ whole genome shotgun (WGS) entry which is preliminary data.</text>
</comment>
<dbReference type="SUPFAM" id="SSF55874">
    <property type="entry name" value="ATPase domain of HSP90 chaperone/DNA topoisomerase II/histidine kinase"/>
    <property type="match status" value="1"/>
</dbReference>
<name>A0ABW9ZT37_9BACT</name>
<dbReference type="SMART" id="SM00028">
    <property type="entry name" value="TPR"/>
    <property type="match status" value="2"/>
</dbReference>
<dbReference type="PANTHER" id="PTHR43711:SF31">
    <property type="entry name" value="HISTIDINE KINASE"/>
    <property type="match status" value="1"/>
</dbReference>
<evidence type="ECO:0000256" key="2">
    <source>
        <dbReference type="ARBA" id="ARBA00012438"/>
    </source>
</evidence>
<feature type="transmembrane region" description="Helical" evidence="7">
    <location>
        <begin position="401"/>
        <end position="421"/>
    </location>
</feature>
<dbReference type="SUPFAM" id="SSF48452">
    <property type="entry name" value="TPR-like"/>
    <property type="match status" value="1"/>
</dbReference>
<reference evidence="9 10" key="1">
    <citation type="submission" date="2020-01" db="EMBL/GenBank/DDBJ databases">
        <title>Genome analysis.</title>
        <authorList>
            <person name="Wu S."/>
            <person name="Wang G."/>
        </authorList>
    </citation>
    <scope>NUCLEOTIDE SEQUENCE [LARGE SCALE GENOMIC DNA]</scope>
    <source>
        <strain evidence="9 10">SYL130</strain>
    </source>
</reference>
<keyword evidence="7" id="KW-0472">Membrane</keyword>
<dbReference type="InterPro" id="IPR011990">
    <property type="entry name" value="TPR-like_helical_dom_sf"/>
</dbReference>
<dbReference type="Gene3D" id="1.10.287.130">
    <property type="match status" value="1"/>
</dbReference>
<gene>
    <name evidence="9" type="ORF">GWC95_10135</name>
</gene>
<dbReference type="Gene3D" id="1.25.40.10">
    <property type="entry name" value="Tetratricopeptide repeat domain"/>
    <property type="match status" value="1"/>
</dbReference>
<dbReference type="Proteomes" id="UP000753802">
    <property type="component" value="Unassembled WGS sequence"/>
</dbReference>
<evidence type="ECO:0000256" key="3">
    <source>
        <dbReference type="ARBA" id="ARBA00022553"/>
    </source>
</evidence>
<keyword evidence="6" id="KW-0902">Two-component regulatory system</keyword>
<evidence type="ECO:0000256" key="5">
    <source>
        <dbReference type="ARBA" id="ARBA00022777"/>
    </source>
</evidence>
<dbReference type="InterPro" id="IPR003594">
    <property type="entry name" value="HATPase_dom"/>
</dbReference>
<dbReference type="EC" id="2.7.13.3" evidence="2"/>
<keyword evidence="3" id="KW-0597">Phosphoprotein</keyword>
<keyword evidence="7" id="KW-0812">Transmembrane</keyword>